<evidence type="ECO:0000256" key="1">
    <source>
        <dbReference type="SAM" id="SignalP"/>
    </source>
</evidence>
<feature type="chain" id="PRO_5012692251" description="DUF2314 domain-containing protein" evidence="1">
    <location>
        <begin position="23"/>
        <end position="167"/>
    </location>
</feature>
<dbReference type="RefSeq" id="WP_094023089.1">
    <property type="nucleotide sequence ID" value="NZ_FXYF01000016.1"/>
</dbReference>
<dbReference type="Proteomes" id="UP000207598">
    <property type="component" value="Unassembled WGS sequence"/>
</dbReference>
<feature type="domain" description="DUF2314" evidence="2">
    <location>
        <begin position="32"/>
        <end position="151"/>
    </location>
</feature>
<keyword evidence="1" id="KW-0732">Signal</keyword>
<reference evidence="3 4" key="1">
    <citation type="submission" date="2017-05" db="EMBL/GenBank/DDBJ databases">
        <authorList>
            <person name="Song R."/>
            <person name="Chenine A.L."/>
            <person name="Ruprecht R.M."/>
        </authorList>
    </citation>
    <scope>NUCLEOTIDE SEQUENCE [LARGE SCALE GENOMIC DNA]</scope>
    <source>
        <strain evidence="3 4">CECT 8898</strain>
    </source>
</reference>
<dbReference type="InterPro" id="IPR018756">
    <property type="entry name" value="DUF2314"/>
</dbReference>
<evidence type="ECO:0000313" key="4">
    <source>
        <dbReference type="Proteomes" id="UP000207598"/>
    </source>
</evidence>
<keyword evidence="4" id="KW-1185">Reference proteome</keyword>
<sequence>MTVARALAIALGLCLAGPRAEAQGLPYTTDPEAMETAIAEALLHLDVALSQLVDDKNKIHPAFNLKVRFPVQHPDVKEELIWVEDLSLDEGRFAGRLANAPAYLKGTRLGDEVHFDRAQIADWSVLDTSGRMYGHYTTRVLMAVLPEDQKAPLQDLLMPDPLPEAWR</sequence>
<evidence type="ECO:0000259" key="2">
    <source>
        <dbReference type="Pfam" id="PF10077"/>
    </source>
</evidence>
<protein>
    <recommendedName>
        <fullName evidence="2">DUF2314 domain-containing protein</fullName>
    </recommendedName>
</protein>
<proteinExistence type="predicted"/>
<evidence type="ECO:0000313" key="3">
    <source>
        <dbReference type="EMBL" id="SMX49558.1"/>
    </source>
</evidence>
<gene>
    <name evidence="3" type="ORF">MAA8898_04343</name>
</gene>
<dbReference type="OrthoDB" id="121776at2"/>
<feature type="signal peptide" evidence="1">
    <location>
        <begin position="1"/>
        <end position="22"/>
    </location>
</feature>
<dbReference type="EMBL" id="FXYF01000016">
    <property type="protein sequence ID" value="SMX49558.1"/>
    <property type="molecule type" value="Genomic_DNA"/>
</dbReference>
<dbReference type="Pfam" id="PF10077">
    <property type="entry name" value="DUF2314"/>
    <property type="match status" value="1"/>
</dbReference>
<organism evidence="3 4">
    <name type="scientific">Maliponia aquimaris</name>
    <dbReference type="NCBI Taxonomy" id="1673631"/>
    <lineage>
        <taxon>Bacteria</taxon>
        <taxon>Pseudomonadati</taxon>
        <taxon>Pseudomonadota</taxon>
        <taxon>Alphaproteobacteria</taxon>
        <taxon>Rhodobacterales</taxon>
        <taxon>Paracoccaceae</taxon>
        <taxon>Maliponia</taxon>
    </lineage>
</organism>
<accession>A0A238L3M3</accession>
<name>A0A238L3M3_9RHOB</name>
<dbReference type="AlphaFoldDB" id="A0A238L3M3"/>